<dbReference type="Proteomes" id="UP000054549">
    <property type="component" value="Unassembled WGS sequence"/>
</dbReference>
<feature type="domain" description="Serine hydrolase" evidence="3">
    <location>
        <begin position="19"/>
        <end position="179"/>
    </location>
</feature>
<dbReference type="Gene3D" id="3.40.50.1820">
    <property type="entry name" value="alpha/beta hydrolase"/>
    <property type="match status" value="1"/>
</dbReference>
<dbReference type="HOGENOM" id="CLU_051938_2_1_1"/>
<evidence type="ECO:0000313" key="5">
    <source>
        <dbReference type="Proteomes" id="UP000054549"/>
    </source>
</evidence>
<evidence type="ECO:0000256" key="2">
    <source>
        <dbReference type="SAM" id="MobiDB-lite"/>
    </source>
</evidence>
<sequence>MVLQPADVSGFQTQGSSLEADEASVTAEDPALTPRAWWVWWKDRNIYQGLEESILMIRDVLRERKFDGVLGFSQGAAFAAVISALLERPHLYPPFLVDGEPPHPPFEFCVAVSGFKIGYDIGERIFTPSYSTPTLHVIGKMDVVVIEERSRKLVAVSANKRVEEHEGGHFVPSNTSWRKFLCKYMKNPGTTIPSPNASSSGTATPSNVDGSHMPQQMKL</sequence>
<dbReference type="SUPFAM" id="SSF53474">
    <property type="entry name" value="alpha/beta-Hydrolases"/>
    <property type="match status" value="1"/>
</dbReference>
<feature type="region of interest" description="Disordered" evidence="2">
    <location>
        <begin position="1"/>
        <end position="25"/>
    </location>
</feature>
<evidence type="ECO:0000259" key="3">
    <source>
        <dbReference type="Pfam" id="PF03959"/>
    </source>
</evidence>
<dbReference type="InterPro" id="IPR005645">
    <property type="entry name" value="FSH-like_dom"/>
</dbReference>
<dbReference type="InParanoid" id="A0A0C2WGA9"/>
<dbReference type="PANTHER" id="PTHR48070">
    <property type="entry name" value="ESTERASE OVCA2"/>
    <property type="match status" value="1"/>
</dbReference>
<evidence type="ECO:0000313" key="4">
    <source>
        <dbReference type="EMBL" id="KIL60472.1"/>
    </source>
</evidence>
<feature type="region of interest" description="Disordered" evidence="2">
    <location>
        <begin position="191"/>
        <end position="219"/>
    </location>
</feature>
<dbReference type="GO" id="GO:0005634">
    <property type="term" value="C:nucleus"/>
    <property type="evidence" value="ECO:0007669"/>
    <property type="project" value="TreeGrafter"/>
</dbReference>
<organism evidence="4 5">
    <name type="scientific">Amanita muscaria (strain Koide BX008)</name>
    <dbReference type="NCBI Taxonomy" id="946122"/>
    <lineage>
        <taxon>Eukaryota</taxon>
        <taxon>Fungi</taxon>
        <taxon>Dikarya</taxon>
        <taxon>Basidiomycota</taxon>
        <taxon>Agaricomycotina</taxon>
        <taxon>Agaricomycetes</taxon>
        <taxon>Agaricomycetidae</taxon>
        <taxon>Agaricales</taxon>
        <taxon>Pluteineae</taxon>
        <taxon>Amanitaceae</taxon>
        <taxon>Amanita</taxon>
    </lineage>
</organism>
<dbReference type="PANTHER" id="PTHR48070:SF6">
    <property type="entry name" value="ESTERASE OVCA2"/>
    <property type="match status" value="1"/>
</dbReference>
<feature type="compositionally biased region" description="Polar residues" evidence="2">
    <location>
        <begin position="191"/>
        <end position="209"/>
    </location>
</feature>
<accession>A0A0C2WGA9</accession>
<reference evidence="4 5" key="1">
    <citation type="submission" date="2014-04" db="EMBL/GenBank/DDBJ databases">
        <title>Evolutionary Origins and Diversification of the Mycorrhizal Mutualists.</title>
        <authorList>
            <consortium name="DOE Joint Genome Institute"/>
            <consortium name="Mycorrhizal Genomics Consortium"/>
            <person name="Kohler A."/>
            <person name="Kuo A."/>
            <person name="Nagy L.G."/>
            <person name="Floudas D."/>
            <person name="Copeland A."/>
            <person name="Barry K.W."/>
            <person name="Cichocki N."/>
            <person name="Veneault-Fourrey C."/>
            <person name="LaButti K."/>
            <person name="Lindquist E.A."/>
            <person name="Lipzen A."/>
            <person name="Lundell T."/>
            <person name="Morin E."/>
            <person name="Murat C."/>
            <person name="Riley R."/>
            <person name="Ohm R."/>
            <person name="Sun H."/>
            <person name="Tunlid A."/>
            <person name="Henrissat B."/>
            <person name="Grigoriev I.V."/>
            <person name="Hibbett D.S."/>
            <person name="Martin F."/>
        </authorList>
    </citation>
    <scope>NUCLEOTIDE SEQUENCE [LARGE SCALE GENOMIC DNA]</scope>
    <source>
        <strain evidence="4 5">Koide BX008</strain>
    </source>
</reference>
<protein>
    <recommendedName>
        <fullName evidence="3">Serine hydrolase domain-containing protein</fullName>
    </recommendedName>
</protein>
<gene>
    <name evidence="4" type="ORF">M378DRAFT_168075</name>
</gene>
<dbReference type="InterPro" id="IPR029058">
    <property type="entry name" value="AB_hydrolase_fold"/>
</dbReference>
<dbReference type="OrthoDB" id="2094269at2759"/>
<dbReference type="Pfam" id="PF03959">
    <property type="entry name" value="FSH1"/>
    <property type="match status" value="1"/>
</dbReference>
<dbReference type="EMBL" id="KN818298">
    <property type="protein sequence ID" value="KIL60472.1"/>
    <property type="molecule type" value="Genomic_DNA"/>
</dbReference>
<keyword evidence="5" id="KW-1185">Reference proteome</keyword>
<keyword evidence="1" id="KW-0378">Hydrolase</keyword>
<evidence type="ECO:0000256" key="1">
    <source>
        <dbReference type="ARBA" id="ARBA00022801"/>
    </source>
</evidence>
<name>A0A0C2WGA9_AMAMK</name>
<dbReference type="InterPro" id="IPR050593">
    <property type="entry name" value="LovG"/>
</dbReference>
<dbReference type="GO" id="GO:0016787">
    <property type="term" value="F:hydrolase activity"/>
    <property type="evidence" value="ECO:0007669"/>
    <property type="project" value="UniProtKB-KW"/>
</dbReference>
<proteinExistence type="predicted"/>
<dbReference type="AlphaFoldDB" id="A0A0C2WGA9"/>
<dbReference type="GO" id="GO:0005737">
    <property type="term" value="C:cytoplasm"/>
    <property type="evidence" value="ECO:0007669"/>
    <property type="project" value="TreeGrafter"/>
</dbReference>
<dbReference type="STRING" id="946122.A0A0C2WGA9"/>